<dbReference type="RefSeq" id="WP_265985505.1">
    <property type="nucleotide sequence ID" value="NZ_JAPHAV010000007.1"/>
</dbReference>
<organism evidence="1 2">
    <name type="scientific">Ochrobactrum chromiisoli</name>
    <dbReference type="NCBI Taxonomy" id="2993941"/>
    <lineage>
        <taxon>Bacteria</taxon>
        <taxon>Pseudomonadati</taxon>
        <taxon>Pseudomonadota</taxon>
        <taxon>Alphaproteobacteria</taxon>
        <taxon>Hyphomicrobiales</taxon>
        <taxon>Brucellaceae</taxon>
        <taxon>Brucella/Ochrobactrum group</taxon>
        <taxon>Ochrobactrum</taxon>
    </lineage>
</organism>
<dbReference type="EMBL" id="JAPHAV010000007">
    <property type="protein sequence ID" value="MCX2697866.1"/>
    <property type="molecule type" value="Genomic_DNA"/>
</dbReference>
<proteinExistence type="predicted"/>
<comment type="caution">
    <text evidence="1">The sequence shown here is derived from an EMBL/GenBank/DDBJ whole genome shotgun (WGS) entry which is preliminary data.</text>
</comment>
<accession>A0ABT3QQH5</accession>
<evidence type="ECO:0000313" key="2">
    <source>
        <dbReference type="Proteomes" id="UP001301216"/>
    </source>
</evidence>
<reference evidence="1 2" key="1">
    <citation type="submission" date="2022-11" db="EMBL/GenBank/DDBJ databases">
        <title>Brucella sp. YY2X, whole genome shotgun sequencing project.</title>
        <authorList>
            <person name="Yang Y."/>
        </authorList>
    </citation>
    <scope>NUCLEOTIDE SEQUENCE [LARGE SCALE GENOMIC DNA]</scope>
    <source>
        <strain evidence="1 2">YY2X</strain>
    </source>
</reference>
<evidence type="ECO:0008006" key="3">
    <source>
        <dbReference type="Google" id="ProtNLM"/>
    </source>
</evidence>
<gene>
    <name evidence="1" type="ORF">OPR82_14010</name>
</gene>
<name>A0ABT3QQH5_9HYPH</name>
<protein>
    <recommendedName>
        <fullName evidence="3">DUF551 domain-containing protein</fullName>
    </recommendedName>
</protein>
<keyword evidence="2" id="KW-1185">Reference proteome</keyword>
<dbReference type="Proteomes" id="UP001301216">
    <property type="component" value="Unassembled WGS sequence"/>
</dbReference>
<evidence type="ECO:0000313" key="1">
    <source>
        <dbReference type="EMBL" id="MCX2697866.1"/>
    </source>
</evidence>
<sequence length="248" mass="27209">MTIPDEAVQAASKRIDEYYDTPNCVGETAVRAALTAAAPFLQGVKQEPIGYLFQHEETGLTQVVEVQQVEWGFEKNNPRWQKISPVYSAPVSAPSPRAQVLEEAAKWHESEAEGYEAEIGGTDVTGLMLAKEHRISAIAIRALSSQHVADGWLPIETAPKDGTTFIVVNTGEIQRWHTIEEGVVITVPANDRPTTCAFYAEDLTFIDEFGEVYRVDGIVIDAEDLNAADNVLRLTHWHPLPASPGASE</sequence>